<accession>A0A3N2DMW4</accession>
<keyword evidence="2" id="KW-1133">Transmembrane helix</keyword>
<proteinExistence type="predicted"/>
<protein>
    <submittedName>
        <fullName evidence="3">Uncharacterized protein</fullName>
    </submittedName>
</protein>
<evidence type="ECO:0000313" key="3">
    <source>
        <dbReference type="EMBL" id="ROS01147.1"/>
    </source>
</evidence>
<dbReference type="OrthoDB" id="6402284at2"/>
<comment type="caution">
    <text evidence="3">The sequence shown here is derived from an EMBL/GenBank/DDBJ whole genome shotgun (WGS) entry which is preliminary data.</text>
</comment>
<gene>
    <name evidence="3" type="ORF">EDC56_1575</name>
</gene>
<feature type="region of interest" description="Disordered" evidence="1">
    <location>
        <begin position="219"/>
        <end position="238"/>
    </location>
</feature>
<feature type="transmembrane region" description="Helical" evidence="2">
    <location>
        <begin position="146"/>
        <end position="164"/>
    </location>
</feature>
<dbReference type="RefSeq" id="WP_148059351.1">
    <property type="nucleotide sequence ID" value="NZ_RKHR01000004.1"/>
</dbReference>
<keyword evidence="2" id="KW-0812">Transmembrane</keyword>
<feature type="transmembrane region" description="Helical" evidence="2">
    <location>
        <begin position="12"/>
        <end position="36"/>
    </location>
</feature>
<evidence type="ECO:0000256" key="1">
    <source>
        <dbReference type="SAM" id="MobiDB-lite"/>
    </source>
</evidence>
<keyword evidence="2" id="KW-0472">Membrane</keyword>
<sequence length="238" mass="27306">MFDKIRLSLWDIFTFFLTGFLASALFCTLFLVFDVFTFAQLFDFIRQLPSSIVLVAAPLLFTLLGMLIEPIANYFDKKIGRHLFGWAISKNSQRNHDEERLEQEIKNHYLGSLNGEIINPFSLCKEYVETKQLSTTFMVFLSRYGFYRNCALLTLITGSCAAVLVTHPIYSVLIAVGSYFLAALFKRRSAEFYSYLAPTVYRAFLIDKLEWRYCPANDQTGQHDSDKTVVRQAASNSL</sequence>
<evidence type="ECO:0000256" key="2">
    <source>
        <dbReference type="SAM" id="Phobius"/>
    </source>
</evidence>
<organism evidence="3 4">
    <name type="scientific">Sinobacterium caligoides</name>
    <dbReference type="NCBI Taxonomy" id="933926"/>
    <lineage>
        <taxon>Bacteria</taxon>
        <taxon>Pseudomonadati</taxon>
        <taxon>Pseudomonadota</taxon>
        <taxon>Gammaproteobacteria</taxon>
        <taxon>Cellvibrionales</taxon>
        <taxon>Spongiibacteraceae</taxon>
        <taxon>Sinobacterium</taxon>
    </lineage>
</organism>
<feature type="transmembrane region" description="Helical" evidence="2">
    <location>
        <begin position="170"/>
        <end position="185"/>
    </location>
</feature>
<evidence type="ECO:0000313" key="4">
    <source>
        <dbReference type="Proteomes" id="UP000275394"/>
    </source>
</evidence>
<dbReference type="Proteomes" id="UP000275394">
    <property type="component" value="Unassembled WGS sequence"/>
</dbReference>
<name>A0A3N2DMW4_9GAMM</name>
<keyword evidence="4" id="KW-1185">Reference proteome</keyword>
<reference evidence="3 4" key="1">
    <citation type="submission" date="2018-11" db="EMBL/GenBank/DDBJ databases">
        <title>Genomic Encyclopedia of Type Strains, Phase IV (KMG-IV): sequencing the most valuable type-strain genomes for metagenomic binning, comparative biology and taxonomic classification.</title>
        <authorList>
            <person name="Goeker M."/>
        </authorList>
    </citation>
    <scope>NUCLEOTIDE SEQUENCE [LARGE SCALE GENOMIC DNA]</scope>
    <source>
        <strain evidence="3 4">DSM 100316</strain>
    </source>
</reference>
<dbReference type="EMBL" id="RKHR01000004">
    <property type="protein sequence ID" value="ROS01147.1"/>
    <property type="molecule type" value="Genomic_DNA"/>
</dbReference>
<dbReference type="AlphaFoldDB" id="A0A3N2DMW4"/>
<feature type="transmembrane region" description="Helical" evidence="2">
    <location>
        <begin position="48"/>
        <end position="68"/>
    </location>
</feature>